<sequence length="101" mass="11553">MFIIICFYSHYKLPIIRAIDIDKKLFYIITPLPPSELNRITIFARGTDILLPHQVFTSQTATNVPYLSRPSLESRSSLIADLYGALRNVGQHKRGYFPQVA</sequence>
<accession>A0A1I7XFV0</accession>
<organism evidence="1 2">
    <name type="scientific">Heterorhabditis bacteriophora</name>
    <name type="common">Entomopathogenic nematode worm</name>
    <dbReference type="NCBI Taxonomy" id="37862"/>
    <lineage>
        <taxon>Eukaryota</taxon>
        <taxon>Metazoa</taxon>
        <taxon>Ecdysozoa</taxon>
        <taxon>Nematoda</taxon>
        <taxon>Chromadorea</taxon>
        <taxon>Rhabditida</taxon>
        <taxon>Rhabditina</taxon>
        <taxon>Rhabditomorpha</taxon>
        <taxon>Strongyloidea</taxon>
        <taxon>Heterorhabditidae</taxon>
        <taxon>Heterorhabditis</taxon>
    </lineage>
</organism>
<dbReference type="WBParaSite" id="Hba_16392">
    <property type="protein sequence ID" value="Hba_16392"/>
    <property type="gene ID" value="Hba_16392"/>
</dbReference>
<reference evidence="2" key="1">
    <citation type="submission" date="2016-11" db="UniProtKB">
        <authorList>
            <consortium name="WormBaseParasite"/>
        </authorList>
    </citation>
    <scope>IDENTIFICATION</scope>
</reference>
<keyword evidence="1" id="KW-1185">Reference proteome</keyword>
<protein>
    <submittedName>
        <fullName evidence="2">Ovule protein</fullName>
    </submittedName>
</protein>
<dbReference type="Proteomes" id="UP000095283">
    <property type="component" value="Unplaced"/>
</dbReference>
<proteinExistence type="predicted"/>
<name>A0A1I7XFV0_HETBA</name>
<evidence type="ECO:0000313" key="1">
    <source>
        <dbReference type="Proteomes" id="UP000095283"/>
    </source>
</evidence>
<dbReference type="AlphaFoldDB" id="A0A1I7XFV0"/>
<evidence type="ECO:0000313" key="2">
    <source>
        <dbReference type="WBParaSite" id="Hba_16392"/>
    </source>
</evidence>